<dbReference type="RefSeq" id="YP_009807044.1">
    <property type="nucleotide sequence ID" value="NC_048020.1"/>
</dbReference>
<evidence type="ECO:0000313" key="2">
    <source>
        <dbReference type="Proteomes" id="UP000259929"/>
    </source>
</evidence>
<proteinExistence type="predicted"/>
<dbReference type="GeneID" id="54997919"/>
<protein>
    <submittedName>
        <fullName evidence="1">Uncharacterized protein</fullName>
    </submittedName>
</protein>
<dbReference type="Proteomes" id="UP000259929">
    <property type="component" value="Segment"/>
</dbReference>
<keyword evidence="2" id="KW-1185">Reference proteome</keyword>
<name>A0A345MHV3_9CAUD</name>
<evidence type="ECO:0000313" key="1">
    <source>
        <dbReference type="EMBL" id="AXH70134.1"/>
    </source>
</evidence>
<dbReference type="KEGG" id="vg:54997919"/>
<gene>
    <name evidence="1" type="primary">22</name>
    <name evidence="1" type="ORF">SEA_KAIHAIDRAGON_22</name>
</gene>
<dbReference type="EMBL" id="MH590600">
    <property type="protein sequence ID" value="AXH70134.1"/>
    <property type="molecule type" value="Genomic_DNA"/>
</dbReference>
<reference evidence="1 2" key="1">
    <citation type="submission" date="2018-07" db="EMBL/GenBank/DDBJ databases">
        <authorList>
            <person name="Tran S."/>
            <person name="Abrahams R."/>
            <person name="Bazan D.C."/>
            <person name="Beglau B.C."/>
            <person name="Blaylock E.C."/>
            <person name="Choi J.D."/>
            <person name="Grewal S.K."/>
            <person name="Hernandez E.V."/>
            <person name="Kim D.J."/>
            <person name="Kim K."/>
            <person name="Lee Y."/>
            <person name="Linde M.K."/>
            <person name="Lopez M.B."/>
            <person name="Miller G.E."/>
            <person name="Pangalila E."/>
            <person name="Parker M.A."/>
            <person name="Specht R.C."/>
            <person name="Teng M.C."/>
            <person name="Toledo B."/>
            <person name="Yu H."/>
            <person name="Kalaj N."/>
            <person name="McKinney A.L."/>
            <person name="Muthiah A.S."/>
            <person name="Dean N.S."/>
            <person name="Diaz A."/>
            <person name="Garlena R.A."/>
            <person name="Russell D.A."/>
            <person name="Pope W.H."/>
            <person name="Jacobs-Sera D."/>
            <person name="Hatfull G.F."/>
        </authorList>
    </citation>
    <scope>NUCLEOTIDE SEQUENCE [LARGE SCALE GENOMIC DNA]</scope>
</reference>
<sequence>MSTPTPDHWFRPDDLAALIEDRHLFDEEDGDG</sequence>
<organism evidence="1 2">
    <name type="scientific">Microbacterium phage KaiHaiDragon</name>
    <dbReference type="NCBI Taxonomy" id="2992931"/>
    <lineage>
        <taxon>Viruses</taxon>
        <taxon>Duplodnaviria</taxon>
        <taxon>Heunggongvirae</taxon>
        <taxon>Uroviricota</taxon>
        <taxon>Caudoviricetes</taxon>
        <taxon>Hodgkinviridae</taxon>
        <taxon>Quhwahvirus</taxon>
        <taxon>Quhwahvirus pulchra</taxon>
        <taxon>Quhwahvirus kaihaidragon</taxon>
    </lineage>
</organism>
<accession>A0A345MHV3</accession>